<evidence type="ECO:0000259" key="9">
    <source>
        <dbReference type="SMART" id="SM01351"/>
    </source>
</evidence>
<keyword evidence="6" id="KW-0862">Zinc</keyword>
<evidence type="ECO:0000256" key="3">
    <source>
        <dbReference type="ARBA" id="ARBA00022670"/>
    </source>
</evidence>
<feature type="non-terminal residue" evidence="10">
    <location>
        <position position="1"/>
    </location>
</feature>
<feature type="chain" id="PRO_5034740971" evidence="8">
    <location>
        <begin position="18"/>
        <end position="326"/>
    </location>
</feature>
<dbReference type="OrthoDB" id="412874at2759"/>
<dbReference type="AlphaFoldDB" id="A0A8H7LWG2"/>
<proteinExistence type="inferred from homology"/>
<keyword evidence="4" id="KW-0479">Metal-binding</keyword>
<dbReference type="Proteomes" id="UP000602905">
    <property type="component" value="Unassembled WGS sequence"/>
</dbReference>
<organism evidence="10 11">
    <name type="scientific">Rhizoctonia solani</name>
    <dbReference type="NCBI Taxonomy" id="456999"/>
    <lineage>
        <taxon>Eukaryota</taxon>
        <taxon>Fungi</taxon>
        <taxon>Dikarya</taxon>
        <taxon>Basidiomycota</taxon>
        <taxon>Agaricomycotina</taxon>
        <taxon>Agaricomycetes</taxon>
        <taxon>Cantharellales</taxon>
        <taxon>Ceratobasidiaceae</taxon>
        <taxon>Rhizoctonia</taxon>
    </lineage>
</organism>
<feature type="domain" description="Lysine-specific metallo-endopeptidase" evidence="9">
    <location>
        <begin position="171"/>
        <end position="320"/>
    </location>
</feature>
<dbReference type="InterPro" id="IPR050414">
    <property type="entry name" value="Fungal_M35_metalloproteases"/>
</dbReference>
<evidence type="ECO:0000256" key="4">
    <source>
        <dbReference type="ARBA" id="ARBA00022723"/>
    </source>
</evidence>
<dbReference type="GO" id="GO:0004222">
    <property type="term" value="F:metalloendopeptidase activity"/>
    <property type="evidence" value="ECO:0007669"/>
    <property type="project" value="InterPro"/>
</dbReference>
<protein>
    <submittedName>
        <fullName evidence="10">Peptidyl-Lys metalloendopeptidase</fullName>
    </submittedName>
</protein>
<dbReference type="SMART" id="SM01351">
    <property type="entry name" value="Aspzincin_M35"/>
    <property type="match status" value="1"/>
</dbReference>
<keyword evidence="8" id="KW-0732">Signal</keyword>
<keyword evidence="3" id="KW-0645">Protease</keyword>
<evidence type="ECO:0000256" key="6">
    <source>
        <dbReference type="ARBA" id="ARBA00022833"/>
    </source>
</evidence>
<name>A0A8H7LWG2_9AGAM</name>
<reference evidence="10" key="1">
    <citation type="submission" date="2020-09" db="EMBL/GenBank/DDBJ databases">
        <title>Comparative genome analyses of four rice-infecting Rhizoctonia solani isolates reveal extensive enrichment of homogalacturonan modification genes.</title>
        <authorList>
            <person name="Lee D.-Y."/>
            <person name="Jeon J."/>
            <person name="Kim K.-T."/>
            <person name="Cheong K."/>
            <person name="Song H."/>
            <person name="Choi G."/>
            <person name="Ko J."/>
            <person name="Opiyo S.O."/>
            <person name="Zuo S."/>
            <person name="Madhav S."/>
            <person name="Lee Y.-H."/>
            <person name="Wang G.-L."/>
        </authorList>
    </citation>
    <scope>NUCLEOTIDE SEQUENCE</scope>
    <source>
        <strain evidence="10">AG1-IA WGL</strain>
    </source>
</reference>
<comment type="caution">
    <text evidence="10">The sequence shown here is derived from an EMBL/GenBank/DDBJ whole genome shotgun (WGS) entry which is preliminary data.</text>
</comment>
<dbReference type="Pfam" id="PF14521">
    <property type="entry name" value="Aspzincin_M35"/>
    <property type="match status" value="1"/>
</dbReference>
<evidence type="ECO:0000256" key="5">
    <source>
        <dbReference type="ARBA" id="ARBA00022801"/>
    </source>
</evidence>
<comment type="similarity">
    <text evidence="2">Belongs to the peptidase M35 family.</text>
</comment>
<accession>A0A8H7LWG2</accession>
<dbReference type="InterPro" id="IPR029463">
    <property type="entry name" value="Lys_MEP"/>
</dbReference>
<dbReference type="Gene3D" id="3.40.390.10">
    <property type="entry name" value="Collagenase (Catalytic Domain)"/>
    <property type="match status" value="1"/>
</dbReference>
<evidence type="ECO:0000256" key="2">
    <source>
        <dbReference type="ARBA" id="ARBA00010279"/>
    </source>
</evidence>
<keyword evidence="7" id="KW-0482">Metalloprotease</keyword>
<evidence type="ECO:0000256" key="7">
    <source>
        <dbReference type="ARBA" id="ARBA00023049"/>
    </source>
</evidence>
<dbReference type="EMBL" id="JACYCD010000053">
    <property type="protein sequence ID" value="KAF8705521.1"/>
    <property type="molecule type" value="Genomic_DNA"/>
</dbReference>
<dbReference type="PANTHER" id="PTHR37016:SF3">
    <property type="entry name" value="NEUTRAL PROTEASE 2-RELATED"/>
    <property type="match status" value="1"/>
</dbReference>
<evidence type="ECO:0000256" key="1">
    <source>
        <dbReference type="ARBA" id="ARBA00001947"/>
    </source>
</evidence>
<sequence length="326" mass="34518">MNSAVSVALLSVVAVSAAPGLLLDLLNDPRTILSKAPTNTFGITSDNDSQAPNFTGIKLKYVPSLTVAVGQDVDFTVLAPGQAIEVDHTLAGVYNFTSAGEGSYKFAAKNIFNYVDSAGELKLATPSFRNKHARGGASKRAVSFTGCTSSQQTLVSAAATASNTLVADANTYLSTLSSGTTRYTTWFGAYSTSRASTVRSHFSLIGTDATSTNYDCSTCQTNPPIGVTYSTTYAYVYPDTPGKRPSVGDLQSLEQRYNTYTFISTGTDSRAGTIVHENSHFDVNGGTRDITYGQTNAKSFARSNPAQAVSNVDNHEYFAENTPALS</sequence>
<dbReference type="GO" id="GO:0006508">
    <property type="term" value="P:proteolysis"/>
    <property type="evidence" value="ECO:0007669"/>
    <property type="project" value="UniProtKB-KW"/>
</dbReference>
<dbReference type="SUPFAM" id="SSF55486">
    <property type="entry name" value="Metalloproteases ('zincins'), catalytic domain"/>
    <property type="match status" value="1"/>
</dbReference>
<comment type="cofactor">
    <cofactor evidence="1">
        <name>Zn(2+)</name>
        <dbReference type="ChEBI" id="CHEBI:29105"/>
    </cofactor>
</comment>
<dbReference type="PANTHER" id="PTHR37016">
    <property type="match status" value="1"/>
</dbReference>
<feature type="signal peptide" evidence="8">
    <location>
        <begin position="1"/>
        <end position="17"/>
    </location>
</feature>
<keyword evidence="5" id="KW-0378">Hydrolase</keyword>
<gene>
    <name evidence="10" type="ORF">RHS03_05295</name>
</gene>
<evidence type="ECO:0000313" key="10">
    <source>
        <dbReference type="EMBL" id="KAF8705521.1"/>
    </source>
</evidence>
<evidence type="ECO:0000256" key="8">
    <source>
        <dbReference type="SAM" id="SignalP"/>
    </source>
</evidence>
<evidence type="ECO:0000313" key="11">
    <source>
        <dbReference type="Proteomes" id="UP000602905"/>
    </source>
</evidence>
<dbReference type="InterPro" id="IPR024079">
    <property type="entry name" value="MetalloPept_cat_dom_sf"/>
</dbReference>
<dbReference type="GO" id="GO:0046872">
    <property type="term" value="F:metal ion binding"/>
    <property type="evidence" value="ECO:0007669"/>
    <property type="project" value="UniProtKB-KW"/>
</dbReference>